<dbReference type="Proteomes" id="UP001226691">
    <property type="component" value="Unassembled WGS sequence"/>
</dbReference>
<reference evidence="2 3" key="1">
    <citation type="submission" date="2023-07" db="EMBL/GenBank/DDBJ databases">
        <title>Functional and genomic diversity of the sorghum phyllosphere microbiome.</title>
        <authorList>
            <person name="Shade A."/>
        </authorList>
    </citation>
    <scope>NUCLEOTIDE SEQUENCE [LARGE SCALE GENOMIC DNA]</scope>
    <source>
        <strain evidence="2 3">SORGH_AS_1207</strain>
    </source>
</reference>
<gene>
    <name evidence="2" type="ORF">QE412_002013</name>
</gene>
<evidence type="ECO:0000313" key="2">
    <source>
        <dbReference type="EMBL" id="MDQ1123440.1"/>
    </source>
</evidence>
<dbReference type="RefSeq" id="WP_307483002.1">
    <property type="nucleotide sequence ID" value="NZ_JAUTBF010000001.1"/>
</dbReference>
<sequence>MSDALTTAWHDWRRARDRAVFAPHGVAALAETAWLTAEPRRLDGVAGQWSADGDRVVGTGLAASGYTDSEGRAVGDDVVLRGGDVLRAAEKELRAFVRDGAPALRVFDPAAAERAGLVGIDAWEPLAEWALPARFEPSDAPREVELVDGHRSLASAVGVLHLTTPDGRSRSLDATVGPDALSVVFADATSGAESYRFRFLRVPLPDADGATQIDFTRAFLPPCAFSDHYVCPLPSARNRLDIPIPAGEKRPLRDGGERSPRRTPPRS</sequence>
<organism evidence="2 3">
    <name type="scientific">Microbacterium trichothecenolyticum</name>
    <name type="common">Aureobacterium trichothecenolyticum</name>
    <dbReference type="NCBI Taxonomy" id="69370"/>
    <lineage>
        <taxon>Bacteria</taxon>
        <taxon>Bacillati</taxon>
        <taxon>Actinomycetota</taxon>
        <taxon>Actinomycetes</taxon>
        <taxon>Micrococcales</taxon>
        <taxon>Microbacteriaceae</taxon>
        <taxon>Microbacterium</taxon>
    </lineage>
</organism>
<dbReference type="PANTHER" id="PTHR41913:SF1">
    <property type="entry name" value="DUF1684 DOMAIN-CONTAINING PROTEIN"/>
    <property type="match status" value="1"/>
</dbReference>
<evidence type="ECO:0000313" key="3">
    <source>
        <dbReference type="Proteomes" id="UP001226691"/>
    </source>
</evidence>
<accession>A0ABU0TUV6</accession>
<evidence type="ECO:0000256" key="1">
    <source>
        <dbReference type="SAM" id="MobiDB-lite"/>
    </source>
</evidence>
<comment type="caution">
    <text evidence="2">The sequence shown here is derived from an EMBL/GenBank/DDBJ whole genome shotgun (WGS) entry which is preliminary data.</text>
</comment>
<feature type="compositionally biased region" description="Basic and acidic residues" evidence="1">
    <location>
        <begin position="247"/>
        <end position="260"/>
    </location>
</feature>
<feature type="region of interest" description="Disordered" evidence="1">
    <location>
        <begin position="240"/>
        <end position="267"/>
    </location>
</feature>
<keyword evidence="3" id="KW-1185">Reference proteome</keyword>
<proteinExistence type="predicted"/>
<dbReference type="InterPro" id="IPR012467">
    <property type="entry name" value="DUF1684"/>
</dbReference>
<name>A0ABU0TUV6_MICTR</name>
<dbReference type="EMBL" id="JAUTBF010000001">
    <property type="protein sequence ID" value="MDQ1123440.1"/>
    <property type="molecule type" value="Genomic_DNA"/>
</dbReference>
<dbReference type="Pfam" id="PF07920">
    <property type="entry name" value="DUF1684"/>
    <property type="match status" value="1"/>
</dbReference>
<dbReference type="PANTHER" id="PTHR41913">
    <property type="entry name" value="DUF1684 DOMAIN-CONTAINING PROTEIN"/>
    <property type="match status" value="1"/>
</dbReference>
<protein>
    <submittedName>
        <fullName evidence="2">Uncharacterized protein (DUF1684 family)</fullName>
    </submittedName>
</protein>